<reference evidence="1" key="2">
    <citation type="submission" date="2022-06" db="UniProtKB">
        <authorList>
            <consortium name="EnsemblMetazoa"/>
        </authorList>
    </citation>
    <scope>IDENTIFICATION</scope>
</reference>
<dbReference type="OMA" id="CFNRIMR"/>
<evidence type="ECO:0000313" key="2">
    <source>
        <dbReference type="Proteomes" id="UP000024404"/>
    </source>
</evidence>
<reference evidence="2" key="1">
    <citation type="submission" date="2013-10" db="EMBL/GenBank/DDBJ databases">
        <title>Genome sequencing of Onchocerca volvulus.</title>
        <authorList>
            <person name="Cotton J."/>
            <person name="Tsai J."/>
            <person name="Stanley E."/>
            <person name="Tracey A."/>
            <person name="Holroyd N."/>
            <person name="Lustigman S."/>
            <person name="Berriman M."/>
        </authorList>
    </citation>
    <scope>NUCLEOTIDE SEQUENCE</scope>
</reference>
<protein>
    <recommendedName>
        <fullName evidence="3">Integrator complex subunit 10</fullName>
    </recommendedName>
</protein>
<evidence type="ECO:0008006" key="3">
    <source>
        <dbReference type="Google" id="ProtNLM"/>
    </source>
</evidence>
<proteinExistence type="predicted"/>
<accession>A0A8R1XWV8</accession>
<name>A0A8R1XWV8_ONCVO</name>
<organism evidence="1 2">
    <name type="scientific">Onchocerca volvulus</name>
    <dbReference type="NCBI Taxonomy" id="6282"/>
    <lineage>
        <taxon>Eukaryota</taxon>
        <taxon>Metazoa</taxon>
        <taxon>Ecdysozoa</taxon>
        <taxon>Nematoda</taxon>
        <taxon>Chromadorea</taxon>
        <taxon>Rhabditida</taxon>
        <taxon>Spirurina</taxon>
        <taxon>Spiruromorpha</taxon>
        <taxon>Filarioidea</taxon>
        <taxon>Onchocercidae</taxon>
        <taxon>Onchocerca</taxon>
    </lineage>
</organism>
<keyword evidence="2" id="KW-1185">Reference proteome</keyword>
<dbReference type="Proteomes" id="UP000024404">
    <property type="component" value="Unassembled WGS sequence"/>
</dbReference>
<dbReference type="AlphaFoldDB" id="A0A8R1XWV8"/>
<sequence length="654" mass="75206">MELSAKEHLERCLTEEHDYAIGKAHCRLASLYPDFDLLLCDITELRFYMKWRRAVEAVPILERLVKTHPSDEAWTLVHQLFLKASSSENSTEKVLFTEISNDAFEFIIGGLTKRFDNDDLLKTKLLLFCLRNADENKFNKLLNRAVTFITERASNDKELKSGIGKYHVYLAVFVAPALLKLNFTNITVSRALSIVITVLHVGIAWSEHNGTWTNLLRAVSENYATEAHYFSQESFKIGAALFDKCVILYDLGAPVNLSSNMSGCSVLSSLVDKTHSLKSEARKIVFPFFMWYAYKQWKENISEGEVLAWIPEDNWAMDVDKLLNSNTECLTPSKKTKFKERKEEVATFQTKYLMSSRPELCEAYELCCAAICEYITSISIDVVDENLYFASFYSDIRQFITESLLFKCKVNELITYAVDLGNNDFWTKYVLYFQLACAHCLDRNWPDACENVIHMLGMSTKDEIGSEMLISDIYLLNAYTKNDSNTQPTFIIIKKERLRRIVYDIAYHILFRVYTSTAMDHDNDQLLGALLVLSQIDFATKGYRCFNRIMRYVEAKGSLRSAGLVKYITNIAILEELSRIQDYCCEYVSIQIAVPQVQRRIGQSTRHSVRGTKDGQKQSIEEQMKKCQEDPYVTVSTYFTENKEAIMKMLGAKF</sequence>
<evidence type="ECO:0000313" key="1">
    <source>
        <dbReference type="EnsemblMetazoa" id="OVOC5335.1"/>
    </source>
</evidence>
<dbReference type="EnsemblMetazoa" id="OVOC5335.1">
    <property type="protein sequence ID" value="OVOC5335.1"/>
    <property type="gene ID" value="WBGene00242144"/>
</dbReference>
<dbReference type="EMBL" id="CMVM020000154">
    <property type="status" value="NOT_ANNOTATED_CDS"/>
    <property type="molecule type" value="Genomic_DNA"/>
</dbReference>